<dbReference type="InterPro" id="IPR011936">
    <property type="entry name" value="Myxo_disulph_rpt"/>
</dbReference>
<reference evidence="4 5" key="1">
    <citation type="journal article" date="2016" name="Nat. Commun.">
        <title>Thousands of microbial genomes shed light on interconnected biogeochemical processes in an aquifer system.</title>
        <authorList>
            <person name="Anantharaman K."/>
            <person name="Brown C.T."/>
            <person name="Hug L.A."/>
            <person name="Sharon I."/>
            <person name="Castelle C.J."/>
            <person name="Probst A.J."/>
            <person name="Thomas B.C."/>
            <person name="Singh A."/>
            <person name="Wilkins M.J."/>
            <person name="Karaoz U."/>
            <person name="Brodie E.L."/>
            <person name="Williams K.H."/>
            <person name="Hubbard S.S."/>
            <person name="Banfield J.F."/>
        </authorList>
    </citation>
    <scope>NUCLEOTIDE SEQUENCE [LARGE SCALE GENOMIC DNA]</scope>
</reference>
<dbReference type="AlphaFoldDB" id="A0A1G2BTS6"/>
<name>A0A1G2BTS6_9BACT</name>
<sequence length="359" mass="37520">MAPFKCDPNSNPPYSKEITDLNPNMIYRATMRSLDVDLERLTLLTGIKLSDGFYDGICVGGTNDGEVCDKDDDCNSGACSALPSQIEIGVTGIYRESESAMSVRASWQSSVSGIFNFVLFSQDSLIKDVRSSNGAAYSSLCAVCTDTVTACSTDDDCKFTCDVVSHLCSNGEPGNCDDNADCTFTCSTPQSAPFCALDNVNGESNGTVGSVSQTNANACNSLCNGLTYCGDGTVQNPNGALDGGLFTGPGGPFGTDAGVEECDLGAGNSDILPNTCRTYCLNPFCGDSVRDTLEECDDGLDSDNTDECDTENATGDGECKLTYCGDDIIQDLNGESITEQCDDGNISSGDGCDSGCQVE</sequence>
<dbReference type="EMBL" id="MHKN01000017">
    <property type="protein sequence ID" value="OGY92418.1"/>
    <property type="molecule type" value="Genomic_DNA"/>
</dbReference>
<accession>A0A1G2BTS6</accession>
<dbReference type="Proteomes" id="UP000177349">
    <property type="component" value="Unassembled WGS sequence"/>
</dbReference>
<protein>
    <recommendedName>
        <fullName evidence="6">DUF4215 domain-containing protein</fullName>
    </recommendedName>
</protein>
<evidence type="ECO:0008006" key="6">
    <source>
        <dbReference type="Google" id="ProtNLM"/>
    </source>
</evidence>
<keyword evidence="3" id="KW-1015">Disulfide bond</keyword>
<comment type="caution">
    <text evidence="4">The sequence shown here is derived from an EMBL/GenBank/DDBJ whole genome shotgun (WGS) entry which is preliminary data.</text>
</comment>
<keyword evidence="2" id="KW-0677">Repeat</keyword>
<evidence type="ECO:0000256" key="1">
    <source>
        <dbReference type="ARBA" id="ARBA00022729"/>
    </source>
</evidence>
<dbReference type="NCBIfam" id="TIGR02232">
    <property type="entry name" value="myxo_disulf_rpt"/>
    <property type="match status" value="1"/>
</dbReference>
<evidence type="ECO:0000256" key="2">
    <source>
        <dbReference type="ARBA" id="ARBA00022737"/>
    </source>
</evidence>
<organism evidence="4 5">
    <name type="scientific">Candidatus Komeilibacteria bacterium RIFCSPLOWO2_01_FULL_53_11</name>
    <dbReference type="NCBI Taxonomy" id="1798552"/>
    <lineage>
        <taxon>Bacteria</taxon>
        <taxon>Candidatus Komeiliibacteriota</taxon>
    </lineage>
</organism>
<gene>
    <name evidence="4" type="ORF">A3B31_03855</name>
</gene>
<evidence type="ECO:0000313" key="4">
    <source>
        <dbReference type="EMBL" id="OGY92418.1"/>
    </source>
</evidence>
<evidence type="ECO:0000313" key="5">
    <source>
        <dbReference type="Proteomes" id="UP000177349"/>
    </source>
</evidence>
<evidence type="ECO:0000256" key="3">
    <source>
        <dbReference type="ARBA" id="ARBA00023157"/>
    </source>
</evidence>
<keyword evidence="1" id="KW-0732">Signal</keyword>
<proteinExistence type="predicted"/>